<organism evidence="3 4">
    <name type="scientific">Microbacterium hatanonis</name>
    <dbReference type="NCBI Taxonomy" id="404366"/>
    <lineage>
        <taxon>Bacteria</taxon>
        <taxon>Bacillati</taxon>
        <taxon>Actinomycetota</taxon>
        <taxon>Actinomycetes</taxon>
        <taxon>Micrococcales</taxon>
        <taxon>Microbacteriaceae</taxon>
        <taxon>Microbacterium</taxon>
    </lineage>
</organism>
<evidence type="ECO:0008006" key="5">
    <source>
        <dbReference type="Google" id="ProtNLM"/>
    </source>
</evidence>
<dbReference type="AlphaFoldDB" id="A0A5C8HYK1"/>
<dbReference type="PROSITE" id="PS51257">
    <property type="entry name" value="PROKAR_LIPOPROTEIN"/>
    <property type="match status" value="1"/>
</dbReference>
<evidence type="ECO:0000256" key="2">
    <source>
        <dbReference type="SAM" id="SignalP"/>
    </source>
</evidence>
<feature type="signal peptide" evidence="2">
    <location>
        <begin position="1"/>
        <end position="25"/>
    </location>
</feature>
<proteinExistence type="predicted"/>
<keyword evidence="4" id="KW-1185">Reference proteome</keyword>
<dbReference type="OrthoDB" id="5073952at2"/>
<feature type="chain" id="PRO_5039654665" description="PepSY domain-containing protein" evidence="2">
    <location>
        <begin position="26"/>
        <end position="189"/>
    </location>
</feature>
<reference evidence="3 4" key="1">
    <citation type="submission" date="2019-08" db="EMBL/GenBank/DDBJ databases">
        <authorList>
            <person name="Dong K."/>
        </authorList>
    </citation>
    <scope>NUCLEOTIDE SEQUENCE [LARGE SCALE GENOMIC DNA]</scope>
    <source>
        <strain evidence="3 4">JCM14558</strain>
    </source>
</reference>
<feature type="region of interest" description="Disordered" evidence="1">
    <location>
        <begin position="34"/>
        <end position="56"/>
    </location>
</feature>
<dbReference type="Proteomes" id="UP000321034">
    <property type="component" value="Unassembled WGS sequence"/>
</dbReference>
<keyword evidence="2" id="KW-0732">Signal</keyword>
<evidence type="ECO:0000256" key="1">
    <source>
        <dbReference type="SAM" id="MobiDB-lite"/>
    </source>
</evidence>
<dbReference type="RefSeq" id="WP_147895527.1">
    <property type="nucleotide sequence ID" value="NZ_BAAANR010000001.1"/>
</dbReference>
<protein>
    <recommendedName>
        <fullName evidence="5">PepSY domain-containing protein</fullName>
    </recommendedName>
</protein>
<gene>
    <name evidence="3" type="ORF">FVP77_16040</name>
</gene>
<evidence type="ECO:0000313" key="3">
    <source>
        <dbReference type="EMBL" id="TXK10352.1"/>
    </source>
</evidence>
<accession>A0A5C8HYK1</accession>
<name>A0A5C8HYK1_9MICO</name>
<dbReference type="EMBL" id="VRSV01000002">
    <property type="protein sequence ID" value="TXK10352.1"/>
    <property type="molecule type" value="Genomic_DNA"/>
</dbReference>
<sequence length="189" mass="19385">MPHRHRILRPTAALGALAATALVLAGCTSTTLPVEAPPTSTAPAAPPQQSPSTDAAATGNDAAFAAITTAEDETQGIAYELELDDGLWEVRVAVGDTDAEVRTSGDGAEVVSTDTDDTVDDDDRRALDAAGITLAVALQAAIDGHGSGSVDEISVSDDVEGQLAWEVSFTDDVEVYVAVVDGAILRVDR</sequence>
<evidence type="ECO:0000313" key="4">
    <source>
        <dbReference type="Proteomes" id="UP000321034"/>
    </source>
</evidence>
<comment type="caution">
    <text evidence="3">The sequence shown here is derived from an EMBL/GenBank/DDBJ whole genome shotgun (WGS) entry which is preliminary data.</text>
</comment>